<dbReference type="EMBL" id="CM001220">
    <property type="protein sequence ID" value="AES92260.1"/>
    <property type="molecule type" value="Genomic_DNA"/>
</dbReference>
<sequence length="80" mass="9524">MIWTSTLQIRKHGYSEKLREKGNIRESQNKDCWVETLRATIEKVIVNRFSSLAVTPRRQSDIVEEDAREMVVHIWRLDLL</sequence>
<name>G7JUB5_MEDTR</name>
<organism evidence="1 3">
    <name type="scientific">Medicago truncatula</name>
    <name type="common">Barrel medic</name>
    <name type="synonym">Medicago tribuloides</name>
    <dbReference type="NCBI Taxonomy" id="3880"/>
    <lineage>
        <taxon>Eukaryota</taxon>
        <taxon>Viridiplantae</taxon>
        <taxon>Streptophyta</taxon>
        <taxon>Embryophyta</taxon>
        <taxon>Tracheophyta</taxon>
        <taxon>Spermatophyta</taxon>
        <taxon>Magnoliopsida</taxon>
        <taxon>eudicotyledons</taxon>
        <taxon>Gunneridae</taxon>
        <taxon>Pentapetalae</taxon>
        <taxon>rosids</taxon>
        <taxon>fabids</taxon>
        <taxon>Fabales</taxon>
        <taxon>Fabaceae</taxon>
        <taxon>Papilionoideae</taxon>
        <taxon>50 kb inversion clade</taxon>
        <taxon>NPAAA clade</taxon>
        <taxon>Hologalegina</taxon>
        <taxon>IRL clade</taxon>
        <taxon>Trifolieae</taxon>
        <taxon>Medicago</taxon>
    </lineage>
</organism>
<gene>
    <name evidence="1" type="ordered locus">MTR_4g127520</name>
</gene>
<dbReference type="HOGENOM" id="CLU_2593407_0_0_1"/>
<dbReference type="Proteomes" id="UP000002051">
    <property type="component" value="Chromosome 4"/>
</dbReference>
<reference evidence="2" key="3">
    <citation type="submission" date="2015-04" db="UniProtKB">
        <authorList>
            <consortium name="EnsemblPlants"/>
        </authorList>
    </citation>
    <scope>IDENTIFICATION</scope>
    <source>
        <strain evidence="2">cv. Jemalong A17</strain>
    </source>
</reference>
<evidence type="ECO:0000313" key="1">
    <source>
        <dbReference type="EMBL" id="AES92260.1"/>
    </source>
</evidence>
<proteinExistence type="predicted"/>
<dbReference type="AlphaFoldDB" id="G7JUB5"/>
<reference evidence="1 3" key="2">
    <citation type="journal article" date="2014" name="BMC Genomics">
        <title>An improved genome release (version Mt4.0) for the model legume Medicago truncatula.</title>
        <authorList>
            <person name="Tang H."/>
            <person name="Krishnakumar V."/>
            <person name="Bidwell S."/>
            <person name="Rosen B."/>
            <person name="Chan A."/>
            <person name="Zhou S."/>
            <person name="Gentzbittel L."/>
            <person name="Childs K.L."/>
            <person name="Yandell M."/>
            <person name="Gundlach H."/>
            <person name="Mayer K.F."/>
            <person name="Schwartz D.C."/>
            <person name="Town C.D."/>
        </authorList>
    </citation>
    <scope>GENOME REANNOTATION</scope>
    <source>
        <strain evidence="2 3">cv. Jemalong A17</strain>
    </source>
</reference>
<dbReference type="EnsemblPlants" id="AES92260">
    <property type="protein sequence ID" value="AES92260"/>
    <property type="gene ID" value="MTR_4g127520"/>
</dbReference>
<accession>G7JUB5</accession>
<evidence type="ECO:0000313" key="2">
    <source>
        <dbReference type="EnsemblPlants" id="AES92260"/>
    </source>
</evidence>
<dbReference type="PaxDb" id="3880-AES92260"/>
<evidence type="ECO:0000313" key="3">
    <source>
        <dbReference type="Proteomes" id="UP000002051"/>
    </source>
</evidence>
<keyword evidence="3" id="KW-1185">Reference proteome</keyword>
<protein>
    <submittedName>
        <fullName evidence="1 2">Uncharacterized protein</fullName>
    </submittedName>
</protein>
<reference evidence="1 3" key="1">
    <citation type="journal article" date="2011" name="Nature">
        <title>The Medicago genome provides insight into the evolution of rhizobial symbioses.</title>
        <authorList>
            <person name="Young N.D."/>
            <person name="Debelle F."/>
            <person name="Oldroyd G.E."/>
            <person name="Geurts R."/>
            <person name="Cannon S.B."/>
            <person name="Udvardi M.K."/>
            <person name="Benedito V.A."/>
            <person name="Mayer K.F."/>
            <person name="Gouzy J."/>
            <person name="Schoof H."/>
            <person name="Van de Peer Y."/>
            <person name="Proost S."/>
            <person name="Cook D.R."/>
            <person name="Meyers B.C."/>
            <person name="Spannagl M."/>
            <person name="Cheung F."/>
            <person name="De Mita S."/>
            <person name="Krishnakumar V."/>
            <person name="Gundlach H."/>
            <person name="Zhou S."/>
            <person name="Mudge J."/>
            <person name="Bharti A.K."/>
            <person name="Murray J.D."/>
            <person name="Naoumkina M.A."/>
            <person name="Rosen B."/>
            <person name="Silverstein K.A."/>
            <person name="Tang H."/>
            <person name="Rombauts S."/>
            <person name="Zhao P.X."/>
            <person name="Zhou P."/>
            <person name="Barbe V."/>
            <person name="Bardou P."/>
            <person name="Bechner M."/>
            <person name="Bellec A."/>
            <person name="Berger A."/>
            <person name="Berges H."/>
            <person name="Bidwell S."/>
            <person name="Bisseling T."/>
            <person name="Choisne N."/>
            <person name="Couloux A."/>
            <person name="Denny R."/>
            <person name="Deshpande S."/>
            <person name="Dai X."/>
            <person name="Doyle J.J."/>
            <person name="Dudez A.M."/>
            <person name="Farmer A.D."/>
            <person name="Fouteau S."/>
            <person name="Franken C."/>
            <person name="Gibelin C."/>
            <person name="Gish J."/>
            <person name="Goldstein S."/>
            <person name="Gonzalez A.J."/>
            <person name="Green P.J."/>
            <person name="Hallab A."/>
            <person name="Hartog M."/>
            <person name="Hua A."/>
            <person name="Humphray S.J."/>
            <person name="Jeong D.H."/>
            <person name="Jing Y."/>
            <person name="Jocker A."/>
            <person name="Kenton S.M."/>
            <person name="Kim D.J."/>
            <person name="Klee K."/>
            <person name="Lai H."/>
            <person name="Lang C."/>
            <person name="Lin S."/>
            <person name="Macmil S.L."/>
            <person name="Magdelenat G."/>
            <person name="Matthews L."/>
            <person name="McCorrison J."/>
            <person name="Monaghan E.L."/>
            <person name="Mun J.H."/>
            <person name="Najar F.Z."/>
            <person name="Nicholson C."/>
            <person name="Noirot C."/>
            <person name="O'Bleness M."/>
            <person name="Paule C.R."/>
            <person name="Poulain J."/>
            <person name="Prion F."/>
            <person name="Qin B."/>
            <person name="Qu C."/>
            <person name="Retzel E.F."/>
            <person name="Riddle C."/>
            <person name="Sallet E."/>
            <person name="Samain S."/>
            <person name="Samson N."/>
            <person name="Sanders I."/>
            <person name="Saurat O."/>
            <person name="Scarpelli C."/>
            <person name="Schiex T."/>
            <person name="Segurens B."/>
            <person name="Severin A.J."/>
            <person name="Sherrier D.J."/>
            <person name="Shi R."/>
            <person name="Sims S."/>
            <person name="Singer S.R."/>
            <person name="Sinharoy S."/>
            <person name="Sterck L."/>
            <person name="Viollet A."/>
            <person name="Wang B.B."/>
            <person name="Wang K."/>
            <person name="Wang M."/>
            <person name="Wang X."/>
            <person name="Warfsmann J."/>
            <person name="Weissenbach J."/>
            <person name="White D.D."/>
            <person name="White J.D."/>
            <person name="Wiley G.B."/>
            <person name="Wincker P."/>
            <person name="Xing Y."/>
            <person name="Yang L."/>
            <person name="Yao Z."/>
            <person name="Ying F."/>
            <person name="Zhai J."/>
            <person name="Zhou L."/>
            <person name="Zuber A."/>
            <person name="Denarie J."/>
            <person name="Dixon R.A."/>
            <person name="May G.D."/>
            <person name="Schwartz D.C."/>
            <person name="Rogers J."/>
            <person name="Quetier F."/>
            <person name="Town C.D."/>
            <person name="Roe B.A."/>
        </authorList>
    </citation>
    <scope>NUCLEOTIDE SEQUENCE [LARGE SCALE GENOMIC DNA]</scope>
    <source>
        <strain evidence="1">A17</strain>
        <strain evidence="2 3">cv. Jemalong A17</strain>
    </source>
</reference>